<dbReference type="Proteomes" id="UP001367676">
    <property type="component" value="Unassembled WGS sequence"/>
</dbReference>
<evidence type="ECO:0000313" key="16">
    <source>
        <dbReference type="Proteomes" id="UP001367676"/>
    </source>
</evidence>
<keyword evidence="11" id="KW-0443">Lipid metabolism</keyword>
<evidence type="ECO:0000256" key="3">
    <source>
        <dbReference type="ARBA" id="ARBA00005189"/>
    </source>
</evidence>
<dbReference type="InterPro" id="IPR007130">
    <property type="entry name" value="DAGAT"/>
</dbReference>
<evidence type="ECO:0000256" key="5">
    <source>
        <dbReference type="ARBA" id="ARBA00022516"/>
    </source>
</evidence>
<evidence type="ECO:0000256" key="1">
    <source>
        <dbReference type="ARBA" id="ARBA00004477"/>
    </source>
</evidence>
<comment type="caution">
    <text evidence="15">The sequence shown here is derived from an EMBL/GenBank/DDBJ whole genome shotgun (WGS) entry which is preliminary data.</text>
</comment>
<proteinExistence type="inferred from homology"/>
<dbReference type="GO" id="GO:0006071">
    <property type="term" value="P:glycerol metabolic process"/>
    <property type="evidence" value="ECO:0007669"/>
    <property type="project" value="UniProtKB-KW"/>
</dbReference>
<gene>
    <name evidence="15" type="ORF">V9T40_010740</name>
</gene>
<dbReference type="EC" id="2.3.1.-" evidence="14"/>
<dbReference type="PANTHER" id="PTHR12317">
    <property type="entry name" value="DIACYLGLYCEROL O-ACYLTRANSFERASE"/>
    <property type="match status" value="1"/>
</dbReference>
<keyword evidence="12" id="KW-0472">Membrane</keyword>
<evidence type="ECO:0000256" key="14">
    <source>
        <dbReference type="RuleBase" id="RU367023"/>
    </source>
</evidence>
<comment type="similarity">
    <text evidence="4 14">Belongs to the diacylglycerol acyltransferase family.</text>
</comment>
<keyword evidence="9 14" id="KW-0256">Endoplasmic reticulum</keyword>
<dbReference type="Pfam" id="PF03982">
    <property type="entry name" value="DAGAT"/>
    <property type="match status" value="1"/>
</dbReference>
<comment type="pathway">
    <text evidence="3">Lipid metabolism.</text>
</comment>
<keyword evidence="13" id="KW-0012">Acyltransferase</keyword>
<accession>A0AAN9T7Q0</accession>
<evidence type="ECO:0000256" key="8">
    <source>
        <dbReference type="ARBA" id="ARBA00022798"/>
    </source>
</evidence>
<evidence type="ECO:0000256" key="4">
    <source>
        <dbReference type="ARBA" id="ARBA00005420"/>
    </source>
</evidence>
<dbReference type="GO" id="GO:0004144">
    <property type="term" value="F:diacylglycerol O-acyltransferase activity"/>
    <property type="evidence" value="ECO:0007669"/>
    <property type="project" value="TreeGrafter"/>
</dbReference>
<keyword evidence="6 14" id="KW-0808">Transferase</keyword>
<evidence type="ECO:0000313" key="15">
    <source>
        <dbReference type="EMBL" id="KAK7573549.1"/>
    </source>
</evidence>
<sequence length="326" mass="37082">MGRGFFQHTYGILPHRRPITTVEIRSILLAQWTSNYQWALKNVKVLQASSYEPDCITLFVNFAISSVKCLSIFNSIRRYFPLRLIKVANLPSDKNYILACFPHAVLPIGCFANLCTNTNSVAELFPDIDIRTVTLSSMFHFPLTRELLMAFGLCTANKKNILHLLNSSPSKAVMVFPGGIKEYRLSHPGKVYTIVKNRKGFIRVALESGSSLVPVFSFGEQNTFDTQEFKSPILIGLNKLFYKCTRGTIILVMGRGFFRHNYGILPHRRPITTVVGKPIDVPKVENPPAELVDEYHERFFNALIDLFKEYKYKYDEAGDEAQLVMV</sequence>
<dbReference type="GO" id="GO:0005789">
    <property type="term" value="C:endoplasmic reticulum membrane"/>
    <property type="evidence" value="ECO:0007669"/>
    <property type="project" value="UniProtKB-SubCell"/>
</dbReference>
<keyword evidence="16" id="KW-1185">Reference proteome</keyword>
<evidence type="ECO:0000256" key="2">
    <source>
        <dbReference type="ARBA" id="ARBA00004771"/>
    </source>
</evidence>
<keyword evidence="8" id="KW-0319">Glycerol metabolism</keyword>
<keyword evidence="7" id="KW-0812">Transmembrane</keyword>
<comment type="subcellular location">
    <subcellularLocation>
        <location evidence="1 14">Endoplasmic reticulum membrane</location>
        <topology evidence="1 14">Multi-pass membrane protein</topology>
    </subcellularLocation>
</comment>
<evidence type="ECO:0000256" key="11">
    <source>
        <dbReference type="ARBA" id="ARBA00023098"/>
    </source>
</evidence>
<evidence type="ECO:0000256" key="10">
    <source>
        <dbReference type="ARBA" id="ARBA00022989"/>
    </source>
</evidence>
<reference evidence="15 16" key="1">
    <citation type="submission" date="2024-03" db="EMBL/GenBank/DDBJ databases">
        <title>Adaptation during the transition from Ophiocordyceps entomopathogen to insect associate is accompanied by gene loss and intensified selection.</title>
        <authorList>
            <person name="Ward C.M."/>
            <person name="Onetto C.A."/>
            <person name="Borneman A.R."/>
        </authorList>
    </citation>
    <scope>NUCLEOTIDE SEQUENCE [LARGE SCALE GENOMIC DNA]</scope>
    <source>
        <strain evidence="15">AWRI1</strain>
        <tissue evidence="15">Single Adult Female</tissue>
    </source>
</reference>
<dbReference type="CDD" id="cd07987">
    <property type="entry name" value="LPLAT_MGAT-like"/>
    <property type="match status" value="1"/>
</dbReference>
<evidence type="ECO:0000256" key="12">
    <source>
        <dbReference type="ARBA" id="ARBA00023136"/>
    </source>
</evidence>
<keyword evidence="10" id="KW-1133">Transmembrane helix</keyword>
<evidence type="ECO:0000256" key="6">
    <source>
        <dbReference type="ARBA" id="ARBA00022679"/>
    </source>
</evidence>
<name>A0AAN9T7Q0_9HEMI</name>
<dbReference type="AlphaFoldDB" id="A0AAN9T7Q0"/>
<dbReference type="GO" id="GO:0019432">
    <property type="term" value="P:triglyceride biosynthetic process"/>
    <property type="evidence" value="ECO:0007669"/>
    <property type="project" value="TreeGrafter"/>
</dbReference>
<evidence type="ECO:0000256" key="7">
    <source>
        <dbReference type="ARBA" id="ARBA00022692"/>
    </source>
</evidence>
<protein>
    <recommendedName>
        <fullName evidence="14">Acyltransferase</fullName>
        <ecNumber evidence="14">2.3.1.-</ecNumber>
    </recommendedName>
</protein>
<evidence type="ECO:0000256" key="9">
    <source>
        <dbReference type="ARBA" id="ARBA00022824"/>
    </source>
</evidence>
<evidence type="ECO:0000256" key="13">
    <source>
        <dbReference type="ARBA" id="ARBA00023315"/>
    </source>
</evidence>
<keyword evidence="5" id="KW-0444">Lipid biosynthesis</keyword>
<comment type="pathway">
    <text evidence="2">Glycerolipid metabolism; triacylglycerol biosynthesis.</text>
</comment>
<dbReference type="PANTHER" id="PTHR12317:SF0">
    <property type="entry name" value="ACYLTRANSFERASE"/>
    <property type="match status" value="1"/>
</dbReference>
<dbReference type="SUPFAM" id="SSF69593">
    <property type="entry name" value="Glycerol-3-phosphate (1)-acyltransferase"/>
    <property type="match status" value="1"/>
</dbReference>
<organism evidence="15 16">
    <name type="scientific">Parthenolecanium corni</name>
    <dbReference type="NCBI Taxonomy" id="536013"/>
    <lineage>
        <taxon>Eukaryota</taxon>
        <taxon>Metazoa</taxon>
        <taxon>Ecdysozoa</taxon>
        <taxon>Arthropoda</taxon>
        <taxon>Hexapoda</taxon>
        <taxon>Insecta</taxon>
        <taxon>Pterygota</taxon>
        <taxon>Neoptera</taxon>
        <taxon>Paraneoptera</taxon>
        <taxon>Hemiptera</taxon>
        <taxon>Sternorrhyncha</taxon>
        <taxon>Coccoidea</taxon>
        <taxon>Coccidae</taxon>
        <taxon>Parthenolecanium</taxon>
    </lineage>
</organism>
<dbReference type="EMBL" id="JBBCAQ010000037">
    <property type="protein sequence ID" value="KAK7573549.1"/>
    <property type="molecule type" value="Genomic_DNA"/>
</dbReference>